<dbReference type="EMBL" id="OW152823">
    <property type="protein sequence ID" value="CAH2039651.1"/>
    <property type="molecule type" value="Genomic_DNA"/>
</dbReference>
<protein>
    <submittedName>
        <fullName evidence="1">Uncharacterized protein</fullName>
    </submittedName>
</protein>
<evidence type="ECO:0000313" key="2">
    <source>
        <dbReference type="Proteomes" id="UP000837857"/>
    </source>
</evidence>
<reference evidence="1" key="1">
    <citation type="submission" date="2022-03" db="EMBL/GenBank/DDBJ databases">
        <authorList>
            <person name="Martin H S."/>
        </authorList>
    </citation>
    <scope>NUCLEOTIDE SEQUENCE</scope>
</reference>
<sequence length="83" mass="8652">MPMRSCQFNDEPIEYLLSDTDANGTETYDAATAGSTGVATIEAKGEDTGATREAEVIGDVIILYEVTSGLAVTEAASTKTVIC</sequence>
<evidence type="ECO:0000313" key="1">
    <source>
        <dbReference type="EMBL" id="CAH2039651.1"/>
    </source>
</evidence>
<accession>A0ABN8HQ50</accession>
<feature type="non-terminal residue" evidence="1">
    <location>
        <position position="83"/>
    </location>
</feature>
<organism evidence="1 2">
    <name type="scientific">Iphiclides podalirius</name>
    <name type="common">scarce swallowtail</name>
    <dbReference type="NCBI Taxonomy" id="110791"/>
    <lineage>
        <taxon>Eukaryota</taxon>
        <taxon>Metazoa</taxon>
        <taxon>Ecdysozoa</taxon>
        <taxon>Arthropoda</taxon>
        <taxon>Hexapoda</taxon>
        <taxon>Insecta</taxon>
        <taxon>Pterygota</taxon>
        <taxon>Neoptera</taxon>
        <taxon>Endopterygota</taxon>
        <taxon>Lepidoptera</taxon>
        <taxon>Glossata</taxon>
        <taxon>Ditrysia</taxon>
        <taxon>Papilionoidea</taxon>
        <taxon>Papilionidae</taxon>
        <taxon>Papilioninae</taxon>
        <taxon>Iphiclides</taxon>
    </lineage>
</organism>
<name>A0ABN8HQ50_9NEOP</name>
<dbReference type="Proteomes" id="UP000837857">
    <property type="component" value="Chromosome 11"/>
</dbReference>
<gene>
    <name evidence="1" type="ORF">IPOD504_LOCUS1857</name>
</gene>
<proteinExistence type="predicted"/>
<keyword evidence="2" id="KW-1185">Reference proteome</keyword>